<keyword evidence="6" id="KW-1185">Reference proteome</keyword>
<dbReference type="InterPro" id="IPR013784">
    <property type="entry name" value="Carb-bd-like_fold"/>
</dbReference>
<keyword evidence="5" id="KW-0675">Receptor</keyword>
<dbReference type="AlphaFoldDB" id="A0A1M4ZX93"/>
<evidence type="ECO:0000313" key="6">
    <source>
        <dbReference type="Proteomes" id="UP000184147"/>
    </source>
</evidence>
<dbReference type="InterPro" id="IPR036942">
    <property type="entry name" value="Beta-barrel_TonB_sf"/>
</dbReference>
<evidence type="ECO:0000256" key="3">
    <source>
        <dbReference type="ARBA" id="ARBA00023237"/>
    </source>
</evidence>
<dbReference type="RefSeq" id="WP_073362547.1">
    <property type="nucleotide sequence ID" value="NZ_FQVQ01000005.1"/>
</dbReference>
<keyword evidence="3" id="KW-0998">Cell outer membrane</keyword>
<evidence type="ECO:0000256" key="2">
    <source>
        <dbReference type="ARBA" id="ARBA00023136"/>
    </source>
</evidence>
<sequence length="779" mass="87185">MRLLIYFFMFLLGGQWLLAQETGVLSGKVTGPVGEPLAGVTIVLDNTSFQVLTDAEGNFQLKAIPPGTYNLTATLNGYEAQTLFRIIIQTFGNPELSISLQRVAVQLEQVVISSSKLKRTKETPLSIQSLSGVEIANYPGSNNDVVRVAQSLPGVSPSPGGFRNDLILRGGAPNESVYYLDGMEIPNINHFSTQGSAGGPVGILNVSFIDDVSLSTSAFGAQYDNPLSGVLQFKQRNGNASQLKTNIRVSASETALTMEGPLWKRGKEKSNTTFLASVRRSYLQFLFEAIGLPIRPNYWDYQYKVTHKLNDYNELSVLGVGSIDSFSLEADGDLSPSEQAIFDQSPFINQRTNTMGISWKRRFAEKKGFSLTTLSQNYFKNGFVIYENTATKTGIILDNQATEKELKLRHETTFYWNNWKLNTGFNIQRSDYTNSTFDRNQGQYSTVIDFYKYGVFGNASTTLANGVWDVSLGFRLDDDTFLSSELWETFSPRIATSVRLGSGWRFNATWGNYFKILPYTVLGYRDVNGALTNANGRYTQSMHWVTGLEKSLGKAAKVSLEAFYKRYKDYPISLTDGVSLANKGGGFEVLGNEAISTTGTGRSYGVELLFQQKFEKNFFAIASYTFFYSEFTGLTGTYLPSVWDSRHLFSLTSGYKFKRNWEVSMRNRFAGRTPFVPVNRQETLAAYPEIILDYNRLGTEKLAVFNQLDIRIDKKWSFKSFALNVFIDIENVLGQRIPQVPQFGLERNADSSIVEPRNLLQIDNSNRNIIPTLGLVANF</sequence>
<reference evidence="5 6" key="1">
    <citation type="submission" date="2016-11" db="EMBL/GenBank/DDBJ databases">
        <authorList>
            <person name="Jaros S."/>
            <person name="Januszkiewicz K."/>
            <person name="Wedrychowicz H."/>
        </authorList>
    </citation>
    <scope>NUCLEOTIDE SEQUENCE [LARGE SCALE GENOMIC DNA]</scope>
    <source>
        <strain evidence="5 6">DSM 25660</strain>
    </source>
</reference>
<dbReference type="Gene3D" id="2.40.170.20">
    <property type="entry name" value="TonB-dependent receptor, beta-barrel domain"/>
    <property type="match status" value="1"/>
</dbReference>
<protein>
    <submittedName>
        <fullName evidence="5">TonB-dependent Receptor Plug Domain</fullName>
    </submittedName>
</protein>
<evidence type="ECO:0000259" key="4">
    <source>
        <dbReference type="Pfam" id="PF07715"/>
    </source>
</evidence>
<proteinExistence type="predicted"/>
<dbReference type="GO" id="GO:0030246">
    <property type="term" value="F:carbohydrate binding"/>
    <property type="evidence" value="ECO:0007669"/>
    <property type="project" value="InterPro"/>
</dbReference>
<dbReference type="Pfam" id="PF13715">
    <property type="entry name" value="CarbopepD_reg_2"/>
    <property type="match status" value="1"/>
</dbReference>
<feature type="domain" description="TonB-dependent receptor plug" evidence="4">
    <location>
        <begin position="120"/>
        <end position="226"/>
    </location>
</feature>
<evidence type="ECO:0000256" key="1">
    <source>
        <dbReference type="ARBA" id="ARBA00004442"/>
    </source>
</evidence>
<name>A0A1M4ZX93_9FLAO</name>
<dbReference type="InterPro" id="IPR012910">
    <property type="entry name" value="Plug_dom"/>
</dbReference>
<dbReference type="Gene3D" id="2.170.130.10">
    <property type="entry name" value="TonB-dependent receptor, plug domain"/>
    <property type="match status" value="1"/>
</dbReference>
<dbReference type="SUPFAM" id="SSF49452">
    <property type="entry name" value="Starch-binding domain-like"/>
    <property type="match status" value="1"/>
</dbReference>
<accession>A0A1M4ZX93</accession>
<gene>
    <name evidence="5" type="ORF">SAMN05444377_10559</name>
</gene>
<dbReference type="InterPro" id="IPR037066">
    <property type="entry name" value="Plug_dom_sf"/>
</dbReference>
<keyword evidence="2" id="KW-0472">Membrane</keyword>
<dbReference type="SUPFAM" id="SSF56935">
    <property type="entry name" value="Porins"/>
    <property type="match status" value="1"/>
</dbReference>
<dbReference type="Gene3D" id="2.60.40.1120">
    <property type="entry name" value="Carboxypeptidase-like, regulatory domain"/>
    <property type="match status" value="1"/>
</dbReference>
<dbReference type="EMBL" id="FQVQ01000005">
    <property type="protein sequence ID" value="SHF22574.1"/>
    <property type="molecule type" value="Genomic_DNA"/>
</dbReference>
<dbReference type="Proteomes" id="UP000184147">
    <property type="component" value="Unassembled WGS sequence"/>
</dbReference>
<comment type="subcellular location">
    <subcellularLocation>
        <location evidence="1">Cell outer membrane</location>
    </subcellularLocation>
</comment>
<dbReference type="Pfam" id="PF07715">
    <property type="entry name" value="Plug"/>
    <property type="match status" value="1"/>
</dbReference>
<organism evidence="5 6">
    <name type="scientific">Flavobacterium fontis</name>
    <dbReference type="NCBI Taxonomy" id="1124188"/>
    <lineage>
        <taxon>Bacteria</taxon>
        <taxon>Pseudomonadati</taxon>
        <taxon>Bacteroidota</taxon>
        <taxon>Flavobacteriia</taxon>
        <taxon>Flavobacteriales</taxon>
        <taxon>Flavobacteriaceae</taxon>
        <taxon>Flavobacterium</taxon>
    </lineage>
</organism>
<dbReference type="GO" id="GO:0009279">
    <property type="term" value="C:cell outer membrane"/>
    <property type="evidence" value="ECO:0007669"/>
    <property type="project" value="UniProtKB-SubCell"/>
</dbReference>
<evidence type="ECO:0000313" key="5">
    <source>
        <dbReference type="EMBL" id="SHF22574.1"/>
    </source>
</evidence>
<dbReference type="STRING" id="1124188.SAMN05444377_10559"/>